<name>A0A0G1TZD3_9BACT</name>
<dbReference type="Proteomes" id="UP000034772">
    <property type="component" value="Unassembled WGS sequence"/>
</dbReference>
<reference evidence="1 2" key="1">
    <citation type="journal article" date="2015" name="Nature">
        <title>rRNA introns, odd ribosomes, and small enigmatic genomes across a large radiation of phyla.</title>
        <authorList>
            <person name="Brown C.T."/>
            <person name="Hug L.A."/>
            <person name="Thomas B.C."/>
            <person name="Sharon I."/>
            <person name="Castelle C.J."/>
            <person name="Singh A."/>
            <person name="Wilkins M.J."/>
            <person name="Williams K.H."/>
            <person name="Banfield J.F."/>
        </authorList>
    </citation>
    <scope>NUCLEOTIDE SEQUENCE [LARGE SCALE GENOMIC DNA]</scope>
</reference>
<proteinExistence type="predicted"/>
<dbReference type="GO" id="GO:0016787">
    <property type="term" value="F:hydrolase activity"/>
    <property type="evidence" value="ECO:0007669"/>
    <property type="project" value="UniProtKB-KW"/>
</dbReference>
<comment type="caution">
    <text evidence="1">The sequence shown here is derived from an EMBL/GenBank/DDBJ whole genome shotgun (WGS) entry which is preliminary data.</text>
</comment>
<dbReference type="EMBL" id="LCOZ01000026">
    <property type="protein sequence ID" value="KKU87181.1"/>
    <property type="molecule type" value="Genomic_DNA"/>
</dbReference>
<protein>
    <submittedName>
        <fullName evidence="1">Metal dependent phosphohydrolase</fullName>
    </submittedName>
</protein>
<dbReference type="SUPFAM" id="SSF109604">
    <property type="entry name" value="HD-domain/PDEase-like"/>
    <property type="match status" value="1"/>
</dbReference>
<gene>
    <name evidence="1" type="ORF">UY17_C0026G0003</name>
</gene>
<dbReference type="PATRIC" id="fig|1618373.3.peg.273"/>
<evidence type="ECO:0000313" key="1">
    <source>
        <dbReference type="EMBL" id="KKU87181.1"/>
    </source>
</evidence>
<dbReference type="AlphaFoldDB" id="A0A0G1TZD3"/>
<dbReference type="Gene3D" id="1.10.3210.10">
    <property type="entry name" value="Hypothetical protein af1432"/>
    <property type="match status" value="1"/>
</dbReference>
<accession>A0A0G1TZD3</accession>
<sequence length="186" mass="21130">MITRQQTLDYVNKRTTNKNLVKHMLAVEAQMRALAKHFGENEDDWGLAGLIHDADYQEMQAKHPSAEFFQELVDMGYDAKIVNAIKAHGWKFQEGLPEPQTKMEWSLYCGDELSGLIIACALVRPSKKLAEVTLESIKKKWPQKAFAAGVNREQTELCEAKLRIKLDEFIQICLNALQGINQELGL</sequence>
<dbReference type="PANTHER" id="PTHR38659">
    <property type="entry name" value="METAL-DEPENDENT PHOSPHOHYDROLASE"/>
    <property type="match status" value="1"/>
</dbReference>
<keyword evidence="1" id="KW-0378">Hydrolase</keyword>
<organism evidence="1 2">
    <name type="scientific">Candidatus Beckwithbacteria bacterium GW2011_GWC2_47_9</name>
    <dbReference type="NCBI Taxonomy" id="1618373"/>
    <lineage>
        <taxon>Bacteria</taxon>
        <taxon>Candidatus Beckwithiibacteriota</taxon>
    </lineage>
</organism>
<dbReference type="PANTHER" id="PTHR38659:SF1">
    <property type="entry name" value="METAL DEPENDENT PHOSPHOHYDROLASE"/>
    <property type="match status" value="1"/>
</dbReference>
<evidence type="ECO:0000313" key="2">
    <source>
        <dbReference type="Proteomes" id="UP000034772"/>
    </source>
</evidence>